<organism evidence="1 2">
    <name type="scientific">Citroniella saccharovorans</name>
    <dbReference type="NCBI Taxonomy" id="2053367"/>
    <lineage>
        <taxon>Bacteria</taxon>
        <taxon>Bacillati</taxon>
        <taxon>Bacillota</taxon>
        <taxon>Tissierellia</taxon>
        <taxon>Tissierellales</taxon>
        <taxon>Peptoniphilaceae</taxon>
        <taxon>Citroniella</taxon>
    </lineage>
</organism>
<proteinExistence type="predicted"/>
<evidence type="ECO:0000313" key="2">
    <source>
        <dbReference type="Proteomes" id="UP001357733"/>
    </source>
</evidence>
<dbReference type="RefSeq" id="WP_324618737.1">
    <property type="nucleotide sequence ID" value="NZ_JAYKOT010000001.1"/>
</dbReference>
<sequence length="111" mass="12716">MDIIKLQIASKSEYMKTVRLTSTSLASCLDFDIEKIEDLRVIVQEACNLYIDSDKIDITYKLQNESIEIEVRGDKKTIINKEDLGVQILKALSDEVFLDEDKISFKLLKGK</sequence>
<comment type="caution">
    <text evidence="1">The sequence shown here is derived from an EMBL/GenBank/DDBJ whole genome shotgun (WGS) entry which is preliminary data.</text>
</comment>
<accession>A0AAW9MNT7</accession>
<reference evidence="1 2" key="1">
    <citation type="submission" date="2024-01" db="EMBL/GenBank/DDBJ databases">
        <title>Complete genome sequence of Citroniella saccharovorans strain M6.X9, isolated from human fecal sample.</title>
        <authorList>
            <person name="Cheng G."/>
            <person name="Westerholm M."/>
            <person name="Schnurer A."/>
        </authorList>
    </citation>
    <scope>NUCLEOTIDE SEQUENCE [LARGE SCALE GENOMIC DNA]</scope>
    <source>
        <strain evidence="1 2">DSM 29873</strain>
    </source>
</reference>
<keyword evidence="2" id="KW-1185">Reference proteome</keyword>
<dbReference type="AlphaFoldDB" id="A0AAW9MNT7"/>
<dbReference type="EMBL" id="JAYKOT010000001">
    <property type="protein sequence ID" value="MEB3428704.1"/>
    <property type="molecule type" value="Genomic_DNA"/>
</dbReference>
<name>A0AAW9MNT7_9FIRM</name>
<protein>
    <submittedName>
        <fullName evidence="1">Anti-sigma regulatory factor</fullName>
    </submittedName>
</protein>
<gene>
    <name evidence="1" type="ORF">VLK81_01470</name>
</gene>
<evidence type="ECO:0000313" key="1">
    <source>
        <dbReference type="EMBL" id="MEB3428704.1"/>
    </source>
</evidence>
<dbReference type="Proteomes" id="UP001357733">
    <property type="component" value="Unassembled WGS sequence"/>
</dbReference>